<evidence type="ECO:0000256" key="1">
    <source>
        <dbReference type="ARBA" id="ARBA00045658"/>
    </source>
</evidence>
<sequence length="316" mass="34104">MSTTTELGVTVVAGFLGAGKTTLINHLLEHAGGRRLGVMVNDFGALNIDETLIDERRDDMIALSNGCVCCSLQGELSGAIESLLARRGDSLDHLLIECSGVSDPARVVNVLHYPRIRARAHLDGVITLVDAALDSESLSVPLRQLVTAQVEVADLVVINKVDLVDEPRLARLEETLLLPDTRHLRTTEAALPADFVLWPASGEADERQPRVPRTADAAATSVAALGLRTEHWQHAGAVRAEPLRELIEALPPQVLRFKGVVSLEGGRVLALQRAAGRVTSRELAPSAASDSRLVFIGEDDTALWTWLEPRLKALET</sequence>
<organism evidence="4 5">
    <name type="scientific">Halomonas icarae</name>
    <dbReference type="NCBI Taxonomy" id="2691040"/>
    <lineage>
        <taxon>Bacteria</taxon>
        <taxon>Pseudomonadati</taxon>
        <taxon>Pseudomonadota</taxon>
        <taxon>Gammaproteobacteria</taxon>
        <taxon>Oceanospirillales</taxon>
        <taxon>Halomonadaceae</taxon>
        <taxon>Halomonas</taxon>
    </lineage>
</organism>
<comment type="function">
    <text evidence="1">Zinc chaperone that directly transfers zinc cofactor to target proteins, thereby activating them. Zinc is transferred from the CXCC motif in the GTPase domain to the zinc binding site in target proteins in a process requiring GTP hydrolysis.</text>
</comment>
<dbReference type="PANTHER" id="PTHR13748">
    <property type="entry name" value="COBW-RELATED"/>
    <property type="match status" value="1"/>
</dbReference>
<evidence type="ECO:0000313" key="4">
    <source>
        <dbReference type="EMBL" id="NAW12953.1"/>
    </source>
</evidence>
<evidence type="ECO:0000259" key="2">
    <source>
        <dbReference type="Pfam" id="PF02492"/>
    </source>
</evidence>
<dbReference type="SUPFAM" id="SSF52540">
    <property type="entry name" value="P-loop containing nucleoside triphosphate hydrolases"/>
    <property type="match status" value="1"/>
</dbReference>
<accession>A0A7X4W1H6</accession>
<dbReference type="AlphaFoldDB" id="A0A7X4W1H6"/>
<protein>
    <submittedName>
        <fullName evidence="4">GTP-binding protein</fullName>
    </submittedName>
</protein>
<dbReference type="Proteomes" id="UP000448235">
    <property type="component" value="Unassembled WGS sequence"/>
</dbReference>
<proteinExistence type="predicted"/>
<dbReference type="SUPFAM" id="SSF90002">
    <property type="entry name" value="Hypothetical protein YjiA, C-terminal domain"/>
    <property type="match status" value="1"/>
</dbReference>
<evidence type="ECO:0000313" key="5">
    <source>
        <dbReference type="Proteomes" id="UP000448235"/>
    </source>
</evidence>
<reference evidence="4 5" key="1">
    <citation type="submission" date="2019-12" db="EMBL/GenBank/DDBJ databases">
        <title>Draft genome sequencing of Halomonas icarensis D1-1.</title>
        <authorList>
            <person name="Pandiyan K."/>
            <person name="Kushwaha P."/>
            <person name="Gowdham M."/>
            <person name="Chakdar H."/>
            <person name="Singh A."/>
            <person name="Kumar M."/>
            <person name="Saxena A.K."/>
        </authorList>
    </citation>
    <scope>NUCLEOTIDE SEQUENCE [LARGE SCALE GENOMIC DNA]</scope>
    <source>
        <strain evidence="4 5">D1-1</strain>
    </source>
</reference>
<keyword evidence="5" id="KW-1185">Reference proteome</keyword>
<dbReference type="InterPro" id="IPR011629">
    <property type="entry name" value="CobW-like_C"/>
</dbReference>
<evidence type="ECO:0000259" key="3">
    <source>
        <dbReference type="Pfam" id="PF07683"/>
    </source>
</evidence>
<dbReference type="EMBL" id="WUTS01000001">
    <property type="protein sequence ID" value="NAW12953.1"/>
    <property type="molecule type" value="Genomic_DNA"/>
</dbReference>
<dbReference type="RefSeq" id="WP_161423309.1">
    <property type="nucleotide sequence ID" value="NZ_JARWMY010000004.1"/>
</dbReference>
<comment type="caution">
    <text evidence="4">The sequence shown here is derived from an EMBL/GenBank/DDBJ whole genome shotgun (WGS) entry which is preliminary data.</text>
</comment>
<dbReference type="PANTHER" id="PTHR13748:SF62">
    <property type="entry name" value="COBW DOMAIN-CONTAINING PROTEIN"/>
    <property type="match status" value="1"/>
</dbReference>
<feature type="domain" description="CobW C-terminal" evidence="3">
    <location>
        <begin position="232"/>
        <end position="299"/>
    </location>
</feature>
<dbReference type="InterPro" id="IPR003495">
    <property type="entry name" value="CobW/HypB/UreG_nucleotide-bd"/>
</dbReference>
<gene>
    <name evidence="4" type="ORF">GRB80_08845</name>
</gene>
<dbReference type="Gene3D" id="3.40.50.300">
    <property type="entry name" value="P-loop containing nucleotide triphosphate hydrolases"/>
    <property type="match status" value="1"/>
</dbReference>
<dbReference type="InterPro" id="IPR027417">
    <property type="entry name" value="P-loop_NTPase"/>
</dbReference>
<dbReference type="CDD" id="cd03112">
    <property type="entry name" value="CobW-like"/>
    <property type="match status" value="1"/>
</dbReference>
<dbReference type="Pfam" id="PF07683">
    <property type="entry name" value="CobW_C"/>
    <property type="match status" value="1"/>
</dbReference>
<dbReference type="Pfam" id="PF02492">
    <property type="entry name" value="cobW"/>
    <property type="match status" value="1"/>
</dbReference>
<dbReference type="GO" id="GO:0005737">
    <property type="term" value="C:cytoplasm"/>
    <property type="evidence" value="ECO:0007669"/>
    <property type="project" value="TreeGrafter"/>
</dbReference>
<dbReference type="InterPro" id="IPR051316">
    <property type="entry name" value="Zinc-reg_GTPase_activator"/>
</dbReference>
<feature type="domain" description="CobW/HypB/UreG nucleotide-binding" evidence="2">
    <location>
        <begin position="9"/>
        <end position="175"/>
    </location>
</feature>
<name>A0A7X4W1H6_9GAMM</name>